<sequence>MAIRNMEGALGRNAVEEVYERWRVDVHGFSQHPFGRLLEMCGIDFRINGEWPPHEIPEGPIVMVANHPFGVADGMALGAIAEHFGRPYRVIVNERMMKVPEFRPYILPISFDETPEAMEINLSTRSEAIKLLRDGVTIGIFPSGGVATAPRGFGPAEELPWKMFFPKLIQMGRASVLPIFIEGQNSLLFQMVSRVSPTVRIALLFNEFHRLSKRSISARVGRLMPYSELAAIRDCKALMDHIQQRVIAMQPYDRRRLSPAAIRVRKQHWLWRERVTRKPPVWSY</sequence>
<dbReference type="SMART" id="SM00563">
    <property type="entry name" value="PlsC"/>
    <property type="match status" value="1"/>
</dbReference>
<keyword evidence="2" id="KW-0012">Acyltransferase</keyword>
<dbReference type="InterPro" id="IPR045746">
    <property type="entry name" value="ACT14924-like_Acyltransf_dom"/>
</dbReference>
<dbReference type="KEGG" id="rjg:CCGE525_01905"/>
<dbReference type="EMBL" id="CP032694">
    <property type="protein sequence ID" value="AYG61251.1"/>
    <property type="molecule type" value="Genomic_DNA"/>
</dbReference>
<dbReference type="Proteomes" id="UP000282195">
    <property type="component" value="Chromosome"/>
</dbReference>
<dbReference type="InterPro" id="IPR002123">
    <property type="entry name" value="Plipid/glycerol_acylTrfase"/>
</dbReference>
<evidence type="ECO:0000313" key="3">
    <source>
        <dbReference type="Proteomes" id="UP000282195"/>
    </source>
</evidence>
<evidence type="ECO:0000313" key="2">
    <source>
        <dbReference type="EMBL" id="AYG61251.1"/>
    </source>
</evidence>
<keyword evidence="3" id="KW-1185">Reference proteome</keyword>
<dbReference type="SUPFAM" id="SSF69593">
    <property type="entry name" value="Glycerol-3-phosphate (1)-acyltransferase"/>
    <property type="match status" value="1"/>
</dbReference>
<protein>
    <submittedName>
        <fullName evidence="2">Glycerol acyltransferase</fullName>
    </submittedName>
</protein>
<feature type="domain" description="Phospholipid/glycerol acyltransferase" evidence="1">
    <location>
        <begin position="61"/>
        <end position="184"/>
    </location>
</feature>
<dbReference type="CDD" id="cd07986">
    <property type="entry name" value="LPLAT_ACT14924-like"/>
    <property type="match status" value="1"/>
</dbReference>
<gene>
    <name evidence="2" type="ORF">CCGE525_01905</name>
</gene>
<evidence type="ECO:0000259" key="1">
    <source>
        <dbReference type="SMART" id="SM00563"/>
    </source>
</evidence>
<organism evidence="2 3">
    <name type="scientific">Rhizobium jaguaris</name>
    <dbReference type="NCBI Taxonomy" id="1312183"/>
    <lineage>
        <taxon>Bacteria</taxon>
        <taxon>Pseudomonadati</taxon>
        <taxon>Pseudomonadota</taxon>
        <taxon>Alphaproteobacteria</taxon>
        <taxon>Hyphomicrobiales</taxon>
        <taxon>Rhizobiaceae</taxon>
        <taxon>Rhizobium/Agrobacterium group</taxon>
        <taxon>Rhizobium</taxon>
    </lineage>
</organism>
<reference evidence="2 3" key="1">
    <citation type="submission" date="2018-10" db="EMBL/GenBank/DDBJ databases">
        <title>Rhizobium etli, R. leguminosarum and a new Rhizobium genospecies from Phaseolus dumosus.</title>
        <authorList>
            <person name="Ramirez-Puebla S.T."/>
            <person name="Rogel-Hernandez M.A."/>
            <person name="Guerrero G."/>
            <person name="Ormeno-Orrillo E."/>
            <person name="Martinez-Romero J.C."/>
            <person name="Negrete-Yankelevich S."/>
            <person name="Martinez-Romero E."/>
        </authorList>
    </citation>
    <scope>NUCLEOTIDE SEQUENCE [LARGE SCALE GENOMIC DNA]</scope>
    <source>
        <strain evidence="2 3">CCGE525</strain>
    </source>
</reference>
<dbReference type="OrthoDB" id="1113830at2"/>
<dbReference type="GO" id="GO:0016746">
    <property type="term" value="F:acyltransferase activity"/>
    <property type="evidence" value="ECO:0007669"/>
    <property type="project" value="UniProtKB-KW"/>
</dbReference>
<proteinExistence type="predicted"/>
<dbReference type="AlphaFoldDB" id="A0A387FZB7"/>
<keyword evidence="2" id="KW-0808">Transferase</keyword>
<accession>A0A387FZB7</accession>
<dbReference type="Pfam" id="PF19576">
    <property type="entry name" value="Acyltransf_2"/>
    <property type="match status" value="1"/>
</dbReference>
<name>A0A387FZB7_9HYPH</name>